<dbReference type="AlphaFoldDB" id="A0A2R7Y6Y4"/>
<reference evidence="1 2" key="1">
    <citation type="journal article" date="2018" name="Syst. Appl. Microbiol.">
        <title>A new symbiotic nanoarchaeote (Candidatus Nanoclepta minutus) and its host (Zestosphaera tikiterensis gen. nov., sp. nov.) from a New Zealand hot spring.</title>
        <authorList>
            <person name="St John E."/>
            <person name="Liu Y."/>
            <person name="Podar M."/>
            <person name="Stott M.B."/>
            <person name="Meneghin J."/>
            <person name="Chen Z."/>
            <person name="Lagutin K."/>
            <person name="Mitchell K."/>
            <person name="Reysenbach A.L."/>
        </authorList>
    </citation>
    <scope>NUCLEOTIDE SEQUENCE [LARGE SCALE GENOMIC DNA]</scope>
    <source>
        <strain evidence="1">NZ3</strain>
    </source>
</reference>
<protein>
    <submittedName>
        <fullName evidence="1">Uncharacterized protein</fullName>
    </submittedName>
</protein>
<gene>
    <name evidence="1" type="ORF">B7O98_02325</name>
</gene>
<evidence type="ECO:0000313" key="1">
    <source>
        <dbReference type="EMBL" id="PUA33288.1"/>
    </source>
</evidence>
<proteinExistence type="predicted"/>
<sequence length="188" mass="21462">MSVKKRFIPVSEDIVFELGRIAERVGIPIPELTERILKEITRAFKYRGDILKMLVNVDAVEDLRRLGCVVLPSNVTFEVVDNLDENAFNRVVEELKRSAAWYGELAKVKRGKDVDEFVRVLSLWLPIANIDVVELGDGRFKVVVSIFSRSNRLSKIAEVIVRELLKALEYNVIDFESRDGVIVTTLEE</sequence>
<dbReference type="Proteomes" id="UP000244093">
    <property type="component" value="Unassembled WGS sequence"/>
</dbReference>
<name>A0A2R7Y6Y4_9CREN</name>
<evidence type="ECO:0000313" key="2">
    <source>
        <dbReference type="Proteomes" id="UP000244093"/>
    </source>
</evidence>
<organism evidence="1 2">
    <name type="scientific">Zestosphaera tikiterensis</name>
    <dbReference type="NCBI Taxonomy" id="1973259"/>
    <lineage>
        <taxon>Archaea</taxon>
        <taxon>Thermoproteota</taxon>
        <taxon>Thermoprotei</taxon>
        <taxon>Desulfurococcales</taxon>
        <taxon>Desulfurococcaceae</taxon>
        <taxon>Zestosphaera</taxon>
    </lineage>
</organism>
<dbReference type="EMBL" id="NBVN01000002">
    <property type="protein sequence ID" value="PUA33288.1"/>
    <property type="molecule type" value="Genomic_DNA"/>
</dbReference>
<comment type="caution">
    <text evidence="1">The sequence shown here is derived from an EMBL/GenBank/DDBJ whole genome shotgun (WGS) entry which is preliminary data.</text>
</comment>
<accession>A0A2R7Y6Y4</accession>